<comment type="cofactor">
    <cofactor evidence="1">
        <name>Mg(2+)</name>
        <dbReference type="ChEBI" id="CHEBI:18420"/>
    </cofactor>
</comment>
<dbReference type="EMBL" id="QOKZ01000002">
    <property type="protein sequence ID" value="RMC36230.1"/>
    <property type="molecule type" value="Genomic_DNA"/>
</dbReference>
<dbReference type="PANTHER" id="PTHR13794:SF58">
    <property type="entry name" value="MITOCHONDRIAL ENOLASE SUPERFAMILY MEMBER 1"/>
    <property type="match status" value="1"/>
</dbReference>
<reference evidence="5 6" key="1">
    <citation type="submission" date="2018-07" db="EMBL/GenBank/DDBJ databases">
        <authorList>
            <person name="Zhang Y."/>
            <person name="Wang L."/>
            <person name="Ma S."/>
        </authorList>
    </citation>
    <scope>NUCLEOTIDE SEQUENCE [LARGE SCALE GENOMIC DNA]</scope>
    <source>
        <strain evidence="5 6">4-2</strain>
    </source>
</reference>
<evidence type="ECO:0000256" key="2">
    <source>
        <dbReference type="ARBA" id="ARBA00022723"/>
    </source>
</evidence>
<dbReference type="InterPro" id="IPR036849">
    <property type="entry name" value="Enolase-like_C_sf"/>
</dbReference>
<keyword evidence="3" id="KW-0460">Magnesium</keyword>
<dbReference type="SUPFAM" id="SSF54826">
    <property type="entry name" value="Enolase N-terminal domain-like"/>
    <property type="match status" value="1"/>
</dbReference>
<keyword evidence="6" id="KW-1185">Reference proteome</keyword>
<dbReference type="OrthoDB" id="9802699at2"/>
<dbReference type="InterPro" id="IPR029065">
    <property type="entry name" value="Enolase_C-like"/>
</dbReference>
<evidence type="ECO:0000313" key="6">
    <source>
        <dbReference type="Proteomes" id="UP000273516"/>
    </source>
</evidence>
<proteinExistence type="predicted"/>
<dbReference type="InterPro" id="IPR046945">
    <property type="entry name" value="RHMD-like"/>
</dbReference>
<evidence type="ECO:0000256" key="1">
    <source>
        <dbReference type="ARBA" id="ARBA00001946"/>
    </source>
</evidence>
<dbReference type="SUPFAM" id="SSF51604">
    <property type="entry name" value="Enolase C-terminal domain-like"/>
    <property type="match status" value="1"/>
</dbReference>
<keyword evidence="2" id="KW-0479">Metal-binding</keyword>
<dbReference type="InterPro" id="IPR029017">
    <property type="entry name" value="Enolase-like_N"/>
</dbReference>
<name>A0A3M0MKR2_9RHOB</name>
<dbReference type="Proteomes" id="UP000273516">
    <property type="component" value="Unassembled WGS sequence"/>
</dbReference>
<protein>
    <submittedName>
        <fullName evidence="5">Mandelate racemase/muconate lactonizing enzyme family protein</fullName>
    </submittedName>
</protein>
<dbReference type="SMART" id="SM00922">
    <property type="entry name" value="MR_MLE"/>
    <property type="match status" value="1"/>
</dbReference>
<evidence type="ECO:0000256" key="3">
    <source>
        <dbReference type="ARBA" id="ARBA00022842"/>
    </source>
</evidence>
<dbReference type="InterPro" id="IPR013342">
    <property type="entry name" value="Mandelate_racemase_C"/>
</dbReference>
<dbReference type="Gene3D" id="3.30.390.10">
    <property type="entry name" value="Enolase-like, N-terminal domain"/>
    <property type="match status" value="1"/>
</dbReference>
<dbReference type="AlphaFoldDB" id="A0A3M0MKR2"/>
<gene>
    <name evidence="5" type="ORF">C9E81_05930</name>
</gene>
<dbReference type="GO" id="GO:0000287">
    <property type="term" value="F:magnesium ion binding"/>
    <property type="evidence" value="ECO:0007669"/>
    <property type="project" value="TreeGrafter"/>
</dbReference>
<dbReference type="Pfam" id="PF13378">
    <property type="entry name" value="MR_MLE_C"/>
    <property type="match status" value="1"/>
</dbReference>
<dbReference type="PANTHER" id="PTHR13794">
    <property type="entry name" value="ENOLASE SUPERFAMILY, MANDELATE RACEMASE"/>
    <property type="match status" value="1"/>
</dbReference>
<dbReference type="GO" id="GO:0016052">
    <property type="term" value="P:carbohydrate catabolic process"/>
    <property type="evidence" value="ECO:0007669"/>
    <property type="project" value="TreeGrafter"/>
</dbReference>
<dbReference type="Pfam" id="PF02746">
    <property type="entry name" value="MR_MLE_N"/>
    <property type="match status" value="1"/>
</dbReference>
<evidence type="ECO:0000313" key="5">
    <source>
        <dbReference type="EMBL" id="RMC36230.1"/>
    </source>
</evidence>
<dbReference type="CDD" id="cd03316">
    <property type="entry name" value="MR_like"/>
    <property type="match status" value="1"/>
</dbReference>
<dbReference type="Gene3D" id="3.20.20.120">
    <property type="entry name" value="Enolase-like C-terminal domain"/>
    <property type="match status" value="1"/>
</dbReference>
<comment type="caution">
    <text evidence="5">The sequence shown here is derived from an EMBL/GenBank/DDBJ whole genome shotgun (WGS) entry which is preliminary data.</text>
</comment>
<dbReference type="InterPro" id="IPR013341">
    <property type="entry name" value="Mandelate_racemase_N_dom"/>
</dbReference>
<dbReference type="SFLD" id="SFLDG00179">
    <property type="entry name" value="mandelate_racemase"/>
    <property type="match status" value="1"/>
</dbReference>
<accession>A0A3M0MKR2</accession>
<evidence type="ECO:0000259" key="4">
    <source>
        <dbReference type="SMART" id="SM00922"/>
    </source>
</evidence>
<dbReference type="GO" id="GO:0016836">
    <property type="term" value="F:hydro-lyase activity"/>
    <property type="evidence" value="ECO:0007669"/>
    <property type="project" value="TreeGrafter"/>
</dbReference>
<sequence>MPEIEMPYRVARIQAWALRVPIRTPVATSFGVMHNRPAVFLRIEDAEGAAGWGEVFANWPAAGAEHRVNLLIDDVAGLVLGREWSSPTDMFHELSRATHIRALQCGEPGPFRQVIAGLDIAAWDMTARRGGLPLAKLVSSGARDLVPVYASGIHIDAAGAMIAAARAAGFRAFKVKVGFDPGADPGKVIECSRQLLPQEALYADANQAWTREEARRFLKSAAEARLGWIEEPIACDAPDGDWLDLAGLDVPLAAGENIAGADGFDHALSLGALRFVQPDVCKWGGVSGNLAVAQDALRRGFVYCPHFLGGGIGLMASAHLLAAAGGSGLLEVDVNPNPLRDALASSGDFVRDGNWHLSREPGLGISGIPAELRDHVTLTREAG</sequence>
<dbReference type="SFLD" id="SFLDS00001">
    <property type="entry name" value="Enolase"/>
    <property type="match status" value="1"/>
</dbReference>
<organism evidence="5 6">
    <name type="scientific">Paracoccus alkanivorans</name>
    <dbReference type="NCBI Taxonomy" id="2116655"/>
    <lineage>
        <taxon>Bacteria</taxon>
        <taxon>Pseudomonadati</taxon>
        <taxon>Pseudomonadota</taxon>
        <taxon>Alphaproteobacteria</taxon>
        <taxon>Rhodobacterales</taxon>
        <taxon>Paracoccaceae</taxon>
        <taxon>Paracoccus</taxon>
    </lineage>
</organism>
<feature type="domain" description="Mandelate racemase/muconate lactonizing enzyme C-terminal" evidence="4">
    <location>
        <begin position="155"/>
        <end position="251"/>
    </location>
</feature>